<keyword evidence="5 8" id="KW-0067">ATP-binding</keyword>
<comment type="similarity">
    <text evidence="8">Belongs to the DEAD box helicase family.</text>
</comment>
<feature type="region of interest" description="Disordered" evidence="9">
    <location>
        <begin position="41"/>
        <end position="78"/>
    </location>
</feature>
<dbReference type="SMART" id="SM00490">
    <property type="entry name" value="HELICc"/>
    <property type="match status" value="1"/>
</dbReference>
<accession>A0AAV5RXX9</accession>
<dbReference type="EMBL" id="BTGD01000008">
    <property type="protein sequence ID" value="GMM56439.1"/>
    <property type="molecule type" value="Genomic_DNA"/>
</dbReference>
<dbReference type="EC" id="3.6.4.13" evidence="1"/>
<dbReference type="AlphaFoldDB" id="A0AAV5RXX9"/>
<evidence type="ECO:0000256" key="3">
    <source>
        <dbReference type="ARBA" id="ARBA00022801"/>
    </source>
</evidence>
<keyword evidence="13" id="KW-1185">Reference proteome</keyword>
<dbReference type="InterPro" id="IPR027417">
    <property type="entry name" value="P-loop_NTPase"/>
</dbReference>
<dbReference type="Gene3D" id="3.40.50.300">
    <property type="entry name" value="P-loop containing nucleotide triphosphate hydrolases"/>
    <property type="match status" value="2"/>
</dbReference>
<evidence type="ECO:0000313" key="12">
    <source>
        <dbReference type="EMBL" id="GMM56439.1"/>
    </source>
</evidence>
<evidence type="ECO:0000256" key="5">
    <source>
        <dbReference type="ARBA" id="ARBA00022840"/>
    </source>
</evidence>
<keyword evidence="2 8" id="KW-0547">Nucleotide-binding</keyword>
<evidence type="ECO:0000256" key="9">
    <source>
        <dbReference type="SAM" id="MobiDB-lite"/>
    </source>
</evidence>
<dbReference type="InterPro" id="IPR011545">
    <property type="entry name" value="DEAD/DEAH_box_helicase_dom"/>
</dbReference>
<evidence type="ECO:0000259" key="10">
    <source>
        <dbReference type="PROSITE" id="PS51192"/>
    </source>
</evidence>
<dbReference type="PANTHER" id="PTHR47959">
    <property type="entry name" value="ATP-DEPENDENT RNA HELICASE RHLE-RELATED"/>
    <property type="match status" value="1"/>
</dbReference>
<dbReference type="GO" id="GO:0003723">
    <property type="term" value="F:RNA binding"/>
    <property type="evidence" value="ECO:0007669"/>
    <property type="project" value="UniProtKB-KW"/>
</dbReference>
<dbReference type="Pfam" id="PF00271">
    <property type="entry name" value="Helicase_C"/>
    <property type="match status" value="1"/>
</dbReference>
<evidence type="ECO:0000256" key="4">
    <source>
        <dbReference type="ARBA" id="ARBA00022806"/>
    </source>
</evidence>
<comment type="caution">
    <text evidence="12">The sequence shown here is derived from an EMBL/GenBank/DDBJ whole genome shotgun (WGS) entry which is preliminary data.</text>
</comment>
<protein>
    <recommendedName>
        <fullName evidence="1">RNA helicase</fullName>
        <ecNumber evidence="1">3.6.4.13</ecNumber>
    </recommendedName>
</protein>
<evidence type="ECO:0000256" key="8">
    <source>
        <dbReference type="RuleBase" id="RU000492"/>
    </source>
</evidence>
<evidence type="ECO:0000256" key="6">
    <source>
        <dbReference type="ARBA" id="ARBA00022884"/>
    </source>
</evidence>
<dbReference type="PROSITE" id="PS51192">
    <property type="entry name" value="HELICASE_ATP_BIND_1"/>
    <property type="match status" value="1"/>
</dbReference>
<dbReference type="CDD" id="cd18787">
    <property type="entry name" value="SF2_C_DEAD"/>
    <property type="match status" value="1"/>
</dbReference>
<evidence type="ECO:0000259" key="11">
    <source>
        <dbReference type="PROSITE" id="PS51194"/>
    </source>
</evidence>
<name>A0AAV5RXX9_MAUHU</name>
<dbReference type="GO" id="GO:0016787">
    <property type="term" value="F:hydrolase activity"/>
    <property type="evidence" value="ECO:0007669"/>
    <property type="project" value="UniProtKB-KW"/>
</dbReference>
<sequence length="585" mass="62995">MARPVSVNELLGKCKSGAVGKGKTGPKGKARFLSKEERAALASETVAVRETAPGPAPTPTATNTDANTPAQSRPRDKFSFGWQDAEDTLAGHTPITSLSARQLLRGKDRDTAAPDATHTGRHWAQKPLGEMTARDWRILSEDFQLTLSGTDPAHPLRTWAETEGGTLPRGLVAALTGPLGLRAPTPIQRAMVPNAAAGRSVLGVAATGSGKTLAFLLPLLARLGAGAEEGSPGESPRPRALKVLEGPRALVLAPTRELALQIAAEAQRVLAACSPEGRESDNPLSVVAVVGGRAMEETAREFAAGCDVLVATPGRLIDCLENRMVPVGSVDCVVLDEADKMVDLGFEEQLEVVLARLRAARGEGRVAPLQTLMFTATMTPTIEAMARNYLRDPVTVRVGAAEDAAPRIRQVVAYVPGDSEKFAKVLQFLRRAVPPVILFVNHKRVADELAQRFHAETRYRVVTLHGSKNQEQRERALQLLREGRAQVMVATNVAARGIDVPDVSLVVNYEMPRAFEDYVHRIGRTGRAGKQGTALTLLGDYEELETVRKLEKYTRTEDPLGSNEFDPQAKKKYGIGGSQFANIIH</sequence>
<dbReference type="GO" id="GO:0005524">
    <property type="term" value="F:ATP binding"/>
    <property type="evidence" value="ECO:0007669"/>
    <property type="project" value="UniProtKB-KW"/>
</dbReference>
<feature type="region of interest" description="Disordered" evidence="9">
    <location>
        <begin position="15"/>
        <end position="34"/>
    </location>
</feature>
<dbReference type="GO" id="GO:0003724">
    <property type="term" value="F:RNA helicase activity"/>
    <property type="evidence" value="ECO:0007669"/>
    <property type="project" value="UniProtKB-EC"/>
</dbReference>
<dbReference type="SMART" id="SM00487">
    <property type="entry name" value="DEXDc"/>
    <property type="match status" value="1"/>
</dbReference>
<gene>
    <name evidence="12" type="ORF">DAKH74_030550</name>
</gene>
<proteinExistence type="inferred from homology"/>
<evidence type="ECO:0000313" key="13">
    <source>
        <dbReference type="Proteomes" id="UP001377567"/>
    </source>
</evidence>
<dbReference type="Pfam" id="PF00270">
    <property type="entry name" value="DEAD"/>
    <property type="match status" value="1"/>
</dbReference>
<feature type="region of interest" description="Disordered" evidence="9">
    <location>
        <begin position="100"/>
        <end position="119"/>
    </location>
</feature>
<dbReference type="Proteomes" id="UP001377567">
    <property type="component" value="Unassembled WGS sequence"/>
</dbReference>
<evidence type="ECO:0000256" key="7">
    <source>
        <dbReference type="ARBA" id="ARBA00047984"/>
    </source>
</evidence>
<dbReference type="GO" id="GO:0006364">
    <property type="term" value="P:rRNA processing"/>
    <property type="evidence" value="ECO:0007669"/>
    <property type="project" value="UniProtKB-ARBA"/>
</dbReference>
<evidence type="ECO:0000256" key="1">
    <source>
        <dbReference type="ARBA" id="ARBA00012552"/>
    </source>
</evidence>
<keyword evidence="6" id="KW-0694">RNA-binding</keyword>
<keyword evidence="3 8" id="KW-0378">Hydrolase</keyword>
<organism evidence="12 13">
    <name type="scientific">Maudiozyma humilis</name>
    <name type="common">Sour dough yeast</name>
    <name type="synonym">Kazachstania humilis</name>
    <dbReference type="NCBI Taxonomy" id="51915"/>
    <lineage>
        <taxon>Eukaryota</taxon>
        <taxon>Fungi</taxon>
        <taxon>Dikarya</taxon>
        <taxon>Ascomycota</taxon>
        <taxon>Saccharomycotina</taxon>
        <taxon>Saccharomycetes</taxon>
        <taxon>Saccharomycetales</taxon>
        <taxon>Saccharomycetaceae</taxon>
        <taxon>Maudiozyma</taxon>
    </lineage>
</organism>
<comment type="catalytic activity">
    <reaction evidence="7">
        <text>ATP + H2O = ADP + phosphate + H(+)</text>
        <dbReference type="Rhea" id="RHEA:13065"/>
        <dbReference type="ChEBI" id="CHEBI:15377"/>
        <dbReference type="ChEBI" id="CHEBI:15378"/>
        <dbReference type="ChEBI" id="CHEBI:30616"/>
        <dbReference type="ChEBI" id="CHEBI:43474"/>
        <dbReference type="ChEBI" id="CHEBI:456216"/>
        <dbReference type="EC" id="3.6.4.13"/>
    </reaction>
</comment>
<dbReference type="SUPFAM" id="SSF52540">
    <property type="entry name" value="P-loop containing nucleoside triphosphate hydrolases"/>
    <property type="match status" value="1"/>
</dbReference>
<keyword evidence="4 8" id="KW-0347">Helicase</keyword>
<dbReference type="PROSITE" id="PS00039">
    <property type="entry name" value="DEAD_ATP_HELICASE"/>
    <property type="match status" value="1"/>
</dbReference>
<dbReference type="GO" id="GO:0005829">
    <property type="term" value="C:cytosol"/>
    <property type="evidence" value="ECO:0007669"/>
    <property type="project" value="TreeGrafter"/>
</dbReference>
<dbReference type="InterPro" id="IPR014001">
    <property type="entry name" value="Helicase_ATP-bd"/>
</dbReference>
<dbReference type="InterPro" id="IPR001650">
    <property type="entry name" value="Helicase_C-like"/>
</dbReference>
<evidence type="ECO:0000256" key="2">
    <source>
        <dbReference type="ARBA" id="ARBA00022741"/>
    </source>
</evidence>
<dbReference type="InterPro" id="IPR000629">
    <property type="entry name" value="RNA-helicase_DEAD-box_CS"/>
</dbReference>
<feature type="domain" description="Helicase C-terminal" evidence="11">
    <location>
        <begin position="424"/>
        <end position="573"/>
    </location>
</feature>
<dbReference type="InterPro" id="IPR050079">
    <property type="entry name" value="DEAD_box_RNA_helicase"/>
</dbReference>
<dbReference type="PANTHER" id="PTHR47959:SF1">
    <property type="entry name" value="ATP-DEPENDENT RNA HELICASE DBPA"/>
    <property type="match status" value="1"/>
</dbReference>
<reference evidence="12 13" key="1">
    <citation type="journal article" date="2023" name="Elife">
        <title>Identification of key yeast species and microbe-microbe interactions impacting larval growth of Drosophila in the wild.</title>
        <authorList>
            <person name="Mure A."/>
            <person name="Sugiura Y."/>
            <person name="Maeda R."/>
            <person name="Honda K."/>
            <person name="Sakurai N."/>
            <person name="Takahashi Y."/>
            <person name="Watada M."/>
            <person name="Katoh T."/>
            <person name="Gotoh A."/>
            <person name="Gotoh Y."/>
            <person name="Taniguchi I."/>
            <person name="Nakamura K."/>
            <person name="Hayashi T."/>
            <person name="Katayama T."/>
            <person name="Uemura T."/>
            <person name="Hattori Y."/>
        </authorList>
    </citation>
    <scope>NUCLEOTIDE SEQUENCE [LARGE SCALE GENOMIC DNA]</scope>
    <source>
        <strain evidence="12 13">KH-74</strain>
    </source>
</reference>
<dbReference type="PROSITE" id="PS51194">
    <property type="entry name" value="HELICASE_CTER"/>
    <property type="match status" value="1"/>
</dbReference>
<feature type="compositionally biased region" description="Low complexity" evidence="9">
    <location>
        <begin position="59"/>
        <end position="70"/>
    </location>
</feature>
<feature type="domain" description="Helicase ATP-binding" evidence="10">
    <location>
        <begin position="192"/>
        <end position="396"/>
    </location>
</feature>